<dbReference type="Proteomes" id="UP000631535">
    <property type="component" value="Unassembled WGS sequence"/>
</dbReference>
<evidence type="ECO:0000313" key="1">
    <source>
        <dbReference type="EMBL" id="GGO53669.1"/>
    </source>
</evidence>
<protein>
    <recommendedName>
        <fullName evidence="3">Immunity protein 49</fullName>
    </recommendedName>
</protein>
<sequence>MVRSVPRHDYPTDNVTEGLEVLSETVSWVMERLEESDVARGQALGVTLNFASTRCAVDTKATKIETWEAWVTAMQVGSALFASASANEEGAECRIGGEVKHLPATGPQPYANAGAWITSFCLAMICRDNQRLNRLAEVPISLLRDSGAVFDEYIYAWVEALQGFWTGRDDVGEKLVAAVDGTNPEVSHSADPELMAKILYPPIILFYRYLRGDHAQFNAALSDALRWHKEYWTADDDRAMSSDGLVALVPLAMACLARDARFPIEVESEYMPEALLDFSWAGEIETG</sequence>
<comment type="caution">
    <text evidence="1">The sequence shown here is derived from an EMBL/GenBank/DDBJ whole genome shotgun (WGS) entry which is preliminary data.</text>
</comment>
<reference evidence="2" key="1">
    <citation type="journal article" date="2019" name="Int. J. Syst. Evol. Microbiol.">
        <title>The Global Catalogue of Microorganisms (GCM) 10K type strain sequencing project: providing services to taxonomists for standard genome sequencing and annotation.</title>
        <authorList>
            <consortium name="The Broad Institute Genomics Platform"/>
            <consortium name="The Broad Institute Genome Sequencing Center for Infectious Disease"/>
            <person name="Wu L."/>
            <person name="Ma J."/>
        </authorList>
    </citation>
    <scope>NUCLEOTIDE SEQUENCE [LARGE SCALE GENOMIC DNA]</scope>
    <source>
        <strain evidence="2">CGMCC 4.7178</strain>
    </source>
</reference>
<dbReference type="InterPro" id="IPR029074">
    <property type="entry name" value="Imm49"/>
</dbReference>
<proteinExistence type="predicted"/>
<organism evidence="1 2">
    <name type="scientific">Streptomyces daqingensis</name>
    <dbReference type="NCBI Taxonomy" id="1472640"/>
    <lineage>
        <taxon>Bacteria</taxon>
        <taxon>Bacillati</taxon>
        <taxon>Actinomycetota</taxon>
        <taxon>Actinomycetes</taxon>
        <taxon>Kitasatosporales</taxon>
        <taxon>Streptomycetaceae</taxon>
        <taxon>Streptomyces</taxon>
    </lineage>
</organism>
<dbReference type="EMBL" id="BMMP01000013">
    <property type="protein sequence ID" value="GGO53669.1"/>
    <property type="molecule type" value="Genomic_DNA"/>
</dbReference>
<keyword evidence="2" id="KW-1185">Reference proteome</keyword>
<accession>A0ABQ2MKX9</accession>
<name>A0ABQ2MKX9_9ACTN</name>
<evidence type="ECO:0008006" key="3">
    <source>
        <dbReference type="Google" id="ProtNLM"/>
    </source>
</evidence>
<dbReference type="Pfam" id="PF15575">
    <property type="entry name" value="Imm49"/>
    <property type="match status" value="1"/>
</dbReference>
<dbReference type="RefSeq" id="WP_229712051.1">
    <property type="nucleotide sequence ID" value="NZ_BMMP01000013.1"/>
</dbReference>
<gene>
    <name evidence="1" type="ORF">GCM10012287_40870</name>
</gene>
<evidence type="ECO:0000313" key="2">
    <source>
        <dbReference type="Proteomes" id="UP000631535"/>
    </source>
</evidence>